<dbReference type="InterPro" id="IPR036291">
    <property type="entry name" value="NAD(P)-bd_dom_sf"/>
</dbReference>
<dbReference type="InterPro" id="IPR006366">
    <property type="entry name" value="CobA/CysG_C"/>
</dbReference>
<dbReference type="InterPro" id="IPR003043">
    <property type="entry name" value="Uropor_MeTrfase_CS"/>
</dbReference>
<keyword evidence="4 13" id="KW-0808">Transferase</keyword>
<feature type="active site" description="Proton donor" evidence="12">
    <location>
        <position position="219"/>
    </location>
</feature>
<dbReference type="InterPro" id="IPR000878">
    <property type="entry name" value="4pyrrol_Mease"/>
</dbReference>
<evidence type="ECO:0000256" key="5">
    <source>
        <dbReference type="ARBA" id="ARBA00022691"/>
    </source>
</evidence>
<feature type="active site" description="Proton acceptor" evidence="12">
    <location>
        <position position="197"/>
    </location>
</feature>
<dbReference type="OrthoDB" id="9815856at2"/>
<dbReference type="GO" id="GO:0004851">
    <property type="term" value="F:uroporphyrin-III C-methyltransferase activity"/>
    <property type="evidence" value="ECO:0007669"/>
    <property type="project" value="UniProtKB-EC"/>
</dbReference>
<dbReference type="EC" id="2.1.1.107" evidence="15"/>
<dbReference type="CDD" id="cd11642">
    <property type="entry name" value="SUMT"/>
    <property type="match status" value="1"/>
</dbReference>
<keyword evidence="6" id="KW-0560">Oxidoreductase</keyword>
<keyword evidence="9" id="KW-0627">Porphyrin biosynthesis</keyword>
<dbReference type="PANTHER" id="PTHR45790">
    <property type="entry name" value="SIROHEME SYNTHASE-RELATED"/>
    <property type="match status" value="1"/>
</dbReference>
<evidence type="ECO:0000256" key="7">
    <source>
        <dbReference type="ARBA" id="ARBA00023027"/>
    </source>
</evidence>
<dbReference type="GO" id="GO:0043115">
    <property type="term" value="F:precorrin-2 dehydrogenase activity"/>
    <property type="evidence" value="ECO:0007669"/>
    <property type="project" value="UniProtKB-EC"/>
</dbReference>
<dbReference type="FunFam" id="3.40.1010.10:FF:000001">
    <property type="entry name" value="Siroheme synthase"/>
    <property type="match status" value="1"/>
</dbReference>
<dbReference type="Gene3D" id="3.40.50.720">
    <property type="entry name" value="NAD(P)-binding Rossmann-like Domain"/>
    <property type="match status" value="1"/>
</dbReference>
<dbReference type="SUPFAM" id="SSF53790">
    <property type="entry name" value="Tetrapyrrole methylase"/>
    <property type="match status" value="1"/>
</dbReference>
<dbReference type="Gene3D" id="3.30.950.10">
    <property type="entry name" value="Methyltransferase, Cobalt-precorrin-4 Transmethylase, Domain 2"/>
    <property type="match status" value="1"/>
</dbReference>
<evidence type="ECO:0000256" key="6">
    <source>
        <dbReference type="ARBA" id="ARBA00023002"/>
    </source>
</evidence>
<evidence type="ECO:0000256" key="10">
    <source>
        <dbReference type="ARBA" id="ARBA00023268"/>
    </source>
</evidence>
<dbReference type="GO" id="GO:0051266">
    <property type="term" value="F:sirohydrochlorin ferrochelatase activity"/>
    <property type="evidence" value="ECO:0007669"/>
    <property type="project" value="InterPro"/>
</dbReference>
<dbReference type="PROSITE" id="PS00840">
    <property type="entry name" value="SUMT_2"/>
    <property type="match status" value="1"/>
</dbReference>
<dbReference type="InterPro" id="IPR014777">
    <property type="entry name" value="4pyrrole_Mease_sub1"/>
</dbReference>
<keyword evidence="2" id="KW-0169">Cobalamin biosynthesis</keyword>
<keyword evidence="7" id="KW-0520">NAD</keyword>
<evidence type="ECO:0000256" key="12">
    <source>
        <dbReference type="PIRSR" id="PIRSR036426-1"/>
    </source>
</evidence>
<comment type="similarity">
    <text evidence="13">Belongs to the precorrin methyltransferase family.</text>
</comment>
<sequence length="416" mass="42709">MTTLVGLDLAGRAVLVAGGGPVAARRAATLLDGGAAVTVVAPQLCEDLVDRVLADEVVWHRRPVEQSDLDGVWFVHAATDDSAVNAEVCRWATDRRVWSVCASGASLGTARTPASTRHAGLTVAVTSVGDPDPARAARVRDQLAGTLTMGTLDLRHHRRGSGSRGRVILIGGGPGAADLMTVRARRALFEADVVVTDRLGPTSILDSLPGDVEVIDVGKAPGRHAATQHEINAILIDQSGRGRVVARLKGGDPFLFGRGGEEQQALAAHGIPVEVVPGVTSALSAPLAAGIPVTHRGTVASVHVTHGHRQLDQSALDVVVRRHATLVVLMGVGRLASHVDQLLAAGSDPLVPVAIVEDATLPTQRVTRAPLRQIVEAAAARGVKAPAVVVVGAVADPSLLAAAPVDAATLDAAAST</sequence>
<keyword evidence="16" id="KW-1185">Reference proteome</keyword>
<dbReference type="InterPro" id="IPR012409">
    <property type="entry name" value="Sirohaem_synth"/>
</dbReference>
<dbReference type="GO" id="GO:0032259">
    <property type="term" value="P:methylation"/>
    <property type="evidence" value="ECO:0007669"/>
    <property type="project" value="UniProtKB-KW"/>
</dbReference>
<dbReference type="InterPro" id="IPR014776">
    <property type="entry name" value="4pyrrole_Mease_sub2"/>
</dbReference>
<dbReference type="SUPFAM" id="SSF51735">
    <property type="entry name" value="NAD(P)-binding Rossmann-fold domains"/>
    <property type="match status" value="1"/>
</dbReference>
<comment type="pathway">
    <text evidence="1">Porphyrin-containing compound metabolism; siroheme biosynthesis; sirohydrochlorin from precorrin-2: step 1/1.</text>
</comment>
<keyword evidence="10" id="KW-0511">Multifunctional enzyme</keyword>
<evidence type="ECO:0000256" key="11">
    <source>
        <dbReference type="ARBA" id="ARBA00047561"/>
    </source>
</evidence>
<accession>A0A502D388</accession>
<keyword evidence="8" id="KW-0456">Lyase</keyword>
<dbReference type="Pfam" id="PF00590">
    <property type="entry name" value="TP_methylase"/>
    <property type="match status" value="1"/>
</dbReference>
<evidence type="ECO:0000313" key="15">
    <source>
        <dbReference type="EMBL" id="TPG19384.1"/>
    </source>
</evidence>
<dbReference type="PIRSF" id="PIRSF036426">
    <property type="entry name" value="Sirohaem_synth"/>
    <property type="match status" value="1"/>
</dbReference>
<dbReference type="NCBIfam" id="NF004790">
    <property type="entry name" value="PRK06136.1"/>
    <property type="match status" value="1"/>
</dbReference>
<dbReference type="GO" id="GO:0009236">
    <property type="term" value="P:cobalamin biosynthetic process"/>
    <property type="evidence" value="ECO:0007669"/>
    <property type="project" value="UniProtKB-KW"/>
</dbReference>
<evidence type="ECO:0000259" key="14">
    <source>
        <dbReference type="Pfam" id="PF00590"/>
    </source>
</evidence>
<comment type="caution">
    <text evidence="15">The sequence shown here is derived from an EMBL/GenBank/DDBJ whole genome shotgun (WGS) entry which is preliminary data.</text>
</comment>
<evidence type="ECO:0000256" key="9">
    <source>
        <dbReference type="ARBA" id="ARBA00023244"/>
    </source>
</evidence>
<keyword evidence="5" id="KW-0949">S-adenosyl-L-methionine</keyword>
<dbReference type="Pfam" id="PF13241">
    <property type="entry name" value="NAD_binding_7"/>
    <property type="match status" value="1"/>
</dbReference>
<dbReference type="GO" id="GO:0019354">
    <property type="term" value="P:siroheme biosynthetic process"/>
    <property type="evidence" value="ECO:0007669"/>
    <property type="project" value="UniProtKB-UniPathway"/>
</dbReference>
<evidence type="ECO:0000256" key="4">
    <source>
        <dbReference type="ARBA" id="ARBA00022679"/>
    </source>
</evidence>
<dbReference type="Gene3D" id="3.40.1010.10">
    <property type="entry name" value="Cobalt-precorrin-4 Transmethylase, Domain 1"/>
    <property type="match status" value="1"/>
</dbReference>
<dbReference type="InterPro" id="IPR050161">
    <property type="entry name" value="Siro_Cobalamin_biosynth"/>
</dbReference>
<evidence type="ECO:0000256" key="1">
    <source>
        <dbReference type="ARBA" id="ARBA00005010"/>
    </source>
</evidence>
<evidence type="ECO:0000313" key="16">
    <source>
        <dbReference type="Proteomes" id="UP000317722"/>
    </source>
</evidence>
<proteinExistence type="inferred from homology"/>
<keyword evidence="3 13" id="KW-0489">Methyltransferase</keyword>
<dbReference type="EMBL" id="RCZM01000001">
    <property type="protein sequence ID" value="TPG19384.1"/>
    <property type="molecule type" value="Genomic_DNA"/>
</dbReference>
<name>A0A502D388_9MICO</name>
<evidence type="ECO:0000256" key="3">
    <source>
        <dbReference type="ARBA" id="ARBA00022603"/>
    </source>
</evidence>
<evidence type="ECO:0000256" key="2">
    <source>
        <dbReference type="ARBA" id="ARBA00022573"/>
    </source>
</evidence>
<dbReference type="AlphaFoldDB" id="A0A502D388"/>
<dbReference type="InterPro" id="IPR006367">
    <property type="entry name" value="Sirohaem_synthase_N"/>
</dbReference>
<gene>
    <name evidence="15" type="primary">cobA</name>
    <name evidence="15" type="ORF">EAH86_02545</name>
</gene>
<dbReference type="RefSeq" id="WP_140737030.1">
    <property type="nucleotide sequence ID" value="NZ_RCZM01000001.1"/>
</dbReference>
<dbReference type="GO" id="GO:0051287">
    <property type="term" value="F:NAD binding"/>
    <property type="evidence" value="ECO:0007669"/>
    <property type="project" value="InterPro"/>
</dbReference>
<reference evidence="15 16" key="1">
    <citation type="journal article" date="2019" name="Environ. Microbiol.">
        <title>Species interactions and distinct microbial communities in high Arctic permafrost affected cryosols are associated with the CH4 and CO2 gas fluxes.</title>
        <authorList>
            <person name="Altshuler I."/>
            <person name="Hamel J."/>
            <person name="Turney S."/>
            <person name="Magnuson E."/>
            <person name="Levesque R."/>
            <person name="Greer C."/>
            <person name="Whyte L.G."/>
        </authorList>
    </citation>
    <scope>NUCLEOTIDE SEQUENCE [LARGE SCALE GENOMIC DNA]</scope>
    <source>
        <strain evidence="15 16">S9.3A</strain>
    </source>
</reference>
<evidence type="ECO:0000256" key="13">
    <source>
        <dbReference type="RuleBase" id="RU003960"/>
    </source>
</evidence>
<organism evidence="15 16">
    <name type="scientific">Pedococcus bigeumensis</name>
    <dbReference type="NCBI Taxonomy" id="433644"/>
    <lineage>
        <taxon>Bacteria</taxon>
        <taxon>Bacillati</taxon>
        <taxon>Actinomycetota</taxon>
        <taxon>Actinomycetes</taxon>
        <taxon>Micrococcales</taxon>
        <taxon>Intrasporangiaceae</taxon>
        <taxon>Pedococcus</taxon>
    </lineage>
</organism>
<dbReference type="InterPro" id="IPR035996">
    <property type="entry name" value="4pyrrol_Methylase_sf"/>
</dbReference>
<dbReference type="UniPathway" id="UPA00262">
    <property type="reaction ID" value="UER00222"/>
</dbReference>
<evidence type="ECO:0000256" key="8">
    <source>
        <dbReference type="ARBA" id="ARBA00023239"/>
    </source>
</evidence>
<dbReference type="PANTHER" id="PTHR45790:SF3">
    <property type="entry name" value="S-ADENOSYL-L-METHIONINE-DEPENDENT UROPORPHYRINOGEN III METHYLTRANSFERASE, CHLOROPLASTIC"/>
    <property type="match status" value="1"/>
</dbReference>
<dbReference type="NCBIfam" id="TIGR01469">
    <property type="entry name" value="cobA_cysG_Cterm"/>
    <property type="match status" value="1"/>
</dbReference>
<protein>
    <submittedName>
        <fullName evidence="15">Uroporphyrinogen-III C-methyltransferase</fullName>
        <ecNumber evidence="15">2.1.1.107</ecNumber>
    </submittedName>
</protein>
<comment type="catalytic activity">
    <reaction evidence="11">
        <text>precorrin-2 + NAD(+) = sirohydrochlorin + NADH + 2 H(+)</text>
        <dbReference type="Rhea" id="RHEA:15613"/>
        <dbReference type="ChEBI" id="CHEBI:15378"/>
        <dbReference type="ChEBI" id="CHEBI:57540"/>
        <dbReference type="ChEBI" id="CHEBI:57945"/>
        <dbReference type="ChEBI" id="CHEBI:58351"/>
        <dbReference type="ChEBI" id="CHEBI:58827"/>
        <dbReference type="EC" id="1.3.1.76"/>
    </reaction>
</comment>
<feature type="domain" description="Tetrapyrrole methylase" evidence="14">
    <location>
        <begin position="166"/>
        <end position="374"/>
    </location>
</feature>
<dbReference type="NCBIfam" id="TIGR01470">
    <property type="entry name" value="cysG_Nterm"/>
    <property type="match status" value="1"/>
</dbReference>
<dbReference type="Proteomes" id="UP000317722">
    <property type="component" value="Unassembled WGS sequence"/>
</dbReference>